<dbReference type="Gene3D" id="1.20.58.1000">
    <property type="entry name" value="Metal-sensitive repressor, helix protomer"/>
    <property type="match status" value="1"/>
</dbReference>
<dbReference type="GO" id="GO:0046872">
    <property type="term" value="F:metal ion binding"/>
    <property type="evidence" value="ECO:0007669"/>
    <property type="project" value="InterPro"/>
</dbReference>
<comment type="caution">
    <text evidence="1">The sequence shown here is derived from an EMBL/GenBank/DDBJ whole genome shotgun (WGS) entry which is preliminary data.</text>
</comment>
<dbReference type="PANTHER" id="PTHR33677">
    <property type="entry name" value="TRANSCRIPTIONAL REPRESSOR FRMR-RELATED"/>
    <property type="match status" value="1"/>
</dbReference>
<dbReference type="EMBL" id="LTAY01000037">
    <property type="protein sequence ID" value="OPX48043.1"/>
    <property type="molecule type" value="Genomic_DNA"/>
</dbReference>
<dbReference type="GO" id="GO:0003677">
    <property type="term" value="F:DNA binding"/>
    <property type="evidence" value="ECO:0007669"/>
    <property type="project" value="InterPro"/>
</dbReference>
<evidence type="ECO:0000313" key="2">
    <source>
        <dbReference type="Proteomes" id="UP000191448"/>
    </source>
</evidence>
<dbReference type="AlphaFoldDB" id="A0A1V4SVL1"/>
<sequence>MDEKNIDLYIKENEALRKDIMNRLKRIEGQVKGIQGMMEKNTCCGDVLVQISAVRSAINNVGGLIIENYARNCLGIDEGTIEQENLKKMIKTINNFVK</sequence>
<accession>A0A1V4SVL1</accession>
<evidence type="ECO:0000313" key="1">
    <source>
        <dbReference type="EMBL" id="OPX48043.1"/>
    </source>
</evidence>
<dbReference type="Pfam" id="PF02583">
    <property type="entry name" value="Trns_repr_metal"/>
    <property type="match status" value="1"/>
</dbReference>
<dbReference type="GO" id="GO:0045892">
    <property type="term" value="P:negative regulation of DNA-templated transcription"/>
    <property type="evidence" value="ECO:0007669"/>
    <property type="project" value="UniProtKB-ARBA"/>
</dbReference>
<protein>
    <submittedName>
        <fullName evidence="1">Copper-sensing transcriptional repressor CsoR</fullName>
    </submittedName>
</protein>
<dbReference type="InterPro" id="IPR038390">
    <property type="entry name" value="Metal_Tscrpt_repr_sf"/>
</dbReference>
<name>A0A1V4SVL1_9CLOT</name>
<dbReference type="Proteomes" id="UP000191448">
    <property type="component" value="Unassembled WGS sequence"/>
</dbReference>
<dbReference type="InterPro" id="IPR003735">
    <property type="entry name" value="Metal_Tscrpt_repr"/>
</dbReference>
<dbReference type="OrthoDB" id="9811244at2"/>
<dbReference type="RefSeq" id="WP_002597596.1">
    <property type="nucleotide sequence ID" value="NZ_LTAY01000037.1"/>
</dbReference>
<reference evidence="1 2" key="1">
    <citation type="submission" date="2016-02" db="EMBL/GenBank/DDBJ databases">
        <title>Genome sequence of Clostridium thermobutyricum DSM 4928.</title>
        <authorList>
            <person name="Poehlein A."/>
            <person name="Daniel R."/>
        </authorList>
    </citation>
    <scope>NUCLEOTIDE SEQUENCE [LARGE SCALE GENOMIC DNA]</scope>
    <source>
        <strain evidence="1 2">DSM 4928</strain>
    </source>
</reference>
<proteinExistence type="predicted"/>
<gene>
    <name evidence="1" type="primary">csoR_1</name>
    <name evidence="1" type="ORF">CLTHE_16150</name>
</gene>
<dbReference type="CDD" id="cd10148">
    <property type="entry name" value="CsoR-like_DUF156"/>
    <property type="match status" value="1"/>
</dbReference>
<dbReference type="PANTHER" id="PTHR33677:SF3">
    <property type="entry name" value="COPPER-SENSING TRANSCRIPTIONAL REPRESSOR RICR"/>
    <property type="match status" value="1"/>
</dbReference>
<organism evidence="1 2">
    <name type="scientific">Clostridium thermobutyricum DSM 4928</name>
    <dbReference type="NCBI Taxonomy" id="1121339"/>
    <lineage>
        <taxon>Bacteria</taxon>
        <taxon>Bacillati</taxon>
        <taxon>Bacillota</taxon>
        <taxon>Clostridia</taxon>
        <taxon>Eubacteriales</taxon>
        <taxon>Clostridiaceae</taxon>
        <taxon>Clostridium</taxon>
    </lineage>
</organism>